<dbReference type="EMBL" id="JACJTC010000020">
    <property type="protein sequence ID" value="MBD2614624.1"/>
    <property type="molecule type" value="Genomic_DNA"/>
</dbReference>
<evidence type="ECO:0000313" key="2">
    <source>
        <dbReference type="Proteomes" id="UP000606396"/>
    </source>
</evidence>
<sequence length="443" mass="48428">MLKPLLLSGWFRAQPFLNYVVVVILIAPLLGASGHSAPVKSEVVKRTSITEESEPVSKEIALVGEPEIAETLTVDGVNSSAEEVDSVPTQSSAIQAPQVLPEYKDYKIESFAQLDSSLASSDLNVPDPLAEVELAPLTDVPVGQIKLVQKLKAAHIKSLKEEKISLPREKRFTESLAATQIAPTIKDPQPTITTEIPNSEPVDESQAEQIDPIGSPHPIPWKWITTTQEAISSNGGSGVRHYRSIPVISPDGKYAVYSRVQLEVKPEMYNSRVTSVLFVQDRQTKKMWVMASTTPVSDPLLKTKALKAVSAEETDTTGQIGVLVPVSWSEKGDRFLARKFEGVFNTGDSTDSAVIWDRQKNHANVVAPANEEHDAEKIAVLLGWSKSQPDHVLFRAGELGEENWPLVKVANDGKTVSTTDDDQPITFGKQVTEIWAGPQVAYR</sequence>
<dbReference type="RefSeq" id="WP_190951549.1">
    <property type="nucleotide sequence ID" value="NZ_JACJTC010000020.1"/>
</dbReference>
<accession>A0ABR8HH94</accession>
<dbReference type="Proteomes" id="UP000606396">
    <property type="component" value="Unassembled WGS sequence"/>
</dbReference>
<name>A0ABR8HH94_NOSPU</name>
<protein>
    <submittedName>
        <fullName evidence="1">Uncharacterized protein</fullName>
    </submittedName>
</protein>
<comment type="caution">
    <text evidence="1">The sequence shown here is derived from an EMBL/GenBank/DDBJ whole genome shotgun (WGS) entry which is preliminary data.</text>
</comment>
<organism evidence="1 2">
    <name type="scientific">Nostoc punctiforme FACHB-252</name>
    <dbReference type="NCBI Taxonomy" id="1357509"/>
    <lineage>
        <taxon>Bacteria</taxon>
        <taxon>Bacillati</taxon>
        <taxon>Cyanobacteriota</taxon>
        <taxon>Cyanophyceae</taxon>
        <taxon>Nostocales</taxon>
        <taxon>Nostocaceae</taxon>
        <taxon>Nostoc</taxon>
    </lineage>
</organism>
<evidence type="ECO:0000313" key="1">
    <source>
        <dbReference type="EMBL" id="MBD2614624.1"/>
    </source>
</evidence>
<reference evidence="1 2" key="1">
    <citation type="journal article" date="2020" name="ISME J.">
        <title>Comparative genomics reveals insights into cyanobacterial evolution and habitat adaptation.</title>
        <authorList>
            <person name="Chen M.Y."/>
            <person name="Teng W.K."/>
            <person name="Zhao L."/>
            <person name="Hu C.X."/>
            <person name="Zhou Y.K."/>
            <person name="Han B.P."/>
            <person name="Song L.R."/>
            <person name="Shu W.S."/>
        </authorList>
    </citation>
    <scope>NUCLEOTIDE SEQUENCE [LARGE SCALE GENOMIC DNA]</scope>
    <source>
        <strain evidence="1 2">FACHB-252</strain>
    </source>
</reference>
<proteinExistence type="predicted"/>
<gene>
    <name evidence="1" type="ORF">H6G94_25690</name>
</gene>
<keyword evidence="2" id="KW-1185">Reference proteome</keyword>